<organism evidence="5 6">
    <name type="scientific">Corynebacterium wankanglinii</name>
    <dbReference type="NCBI Taxonomy" id="2735136"/>
    <lineage>
        <taxon>Bacteria</taxon>
        <taxon>Bacillati</taxon>
        <taxon>Actinomycetota</taxon>
        <taxon>Actinomycetes</taxon>
        <taxon>Mycobacteriales</taxon>
        <taxon>Corynebacteriaceae</taxon>
        <taxon>Corynebacterium</taxon>
    </lineage>
</organism>
<feature type="compositionally biased region" description="Basic and acidic residues" evidence="1">
    <location>
        <begin position="1032"/>
        <end position="1042"/>
    </location>
</feature>
<dbReference type="InterPro" id="IPR001322">
    <property type="entry name" value="Lamin_tail_dom"/>
</dbReference>
<dbReference type="CDD" id="cd04486">
    <property type="entry name" value="YhcR_OBF_like"/>
    <property type="match status" value="1"/>
</dbReference>
<dbReference type="RefSeq" id="WP_181194921.1">
    <property type="nucleotide sequence ID" value="NZ_JABFEE010000007.1"/>
</dbReference>
<feature type="chain" id="PRO_5032351984" evidence="3">
    <location>
        <begin position="31"/>
        <end position="1407"/>
    </location>
</feature>
<gene>
    <name evidence="5" type="ORF">HMC16_07550</name>
</gene>
<reference evidence="5 6" key="1">
    <citation type="submission" date="2020-05" db="EMBL/GenBank/DDBJ databases">
        <title>Descriptions of Corynebacterium xxxx sp. nov., Corynebacterium yyyy sp. nov. and Corynebacterium zzzz sp. nov.</title>
        <authorList>
            <person name="Zhang G."/>
        </authorList>
    </citation>
    <scope>NUCLEOTIDE SEQUENCE [LARGE SCALE GENOMIC DNA]</scope>
    <source>
        <strain evidence="6">zg-915</strain>
    </source>
</reference>
<feature type="region of interest" description="Disordered" evidence="1">
    <location>
        <begin position="1291"/>
        <end position="1318"/>
    </location>
</feature>
<keyword evidence="5" id="KW-0540">Nuclease</keyword>
<dbReference type="CDD" id="cd10283">
    <property type="entry name" value="MnuA_DNase1-like"/>
    <property type="match status" value="1"/>
</dbReference>
<feature type="transmembrane region" description="Helical" evidence="2">
    <location>
        <begin position="1375"/>
        <end position="1398"/>
    </location>
</feature>
<protein>
    <submittedName>
        <fullName evidence="5">ExeM/NucH family extracellular endonuclease</fullName>
    </submittedName>
</protein>
<accession>A0A838CLW7</accession>
<keyword evidence="2" id="KW-0812">Transmembrane</keyword>
<evidence type="ECO:0000256" key="3">
    <source>
        <dbReference type="SAM" id="SignalP"/>
    </source>
</evidence>
<dbReference type="InterPro" id="IPR047971">
    <property type="entry name" value="ExeM-like"/>
</dbReference>
<feature type="domain" description="LTD" evidence="4">
    <location>
        <begin position="22"/>
        <end position="148"/>
    </location>
</feature>
<feature type="compositionally biased region" description="Low complexity" evidence="1">
    <location>
        <begin position="1250"/>
        <end position="1259"/>
    </location>
</feature>
<name>A0A838CLW7_9CORY</name>
<proteinExistence type="predicted"/>
<feature type="region of interest" description="Disordered" evidence="1">
    <location>
        <begin position="1232"/>
        <end position="1267"/>
    </location>
</feature>
<dbReference type="Pfam" id="PF00932">
    <property type="entry name" value="LTD"/>
    <property type="match status" value="1"/>
</dbReference>
<dbReference type="EMBL" id="JABFEE010000007">
    <property type="protein sequence ID" value="MBA1835569.1"/>
    <property type="molecule type" value="Genomic_DNA"/>
</dbReference>
<dbReference type="GO" id="GO:0004519">
    <property type="term" value="F:endonuclease activity"/>
    <property type="evidence" value="ECO:0007669"/>
    <property type="project" value="UniProtKB-KW"/>
</dbReference>
<dbReference type="SUPFAM" id="SSF56219">
    <property type="entry name" value="DNase I-like"/>
    <property type="match status" value="1"/>
</dbReference>
<dbReference type="Pfam" id="PF01391">
    <property type="entry name" value="Collagen"/>
    <property type="match status" value="2"/>
</dbReference>
<dbReference type="PANTHER" id="PTHR42834:SF1">
    <property type="entry name" value="ENDONUCLEASE_EXONUCLEASE_PHOSPHATASE FAMILY PROTEIN (AFU_ORTHOLOGUE AFUA_3G09210)"/>
    <property type="match status" value="1"/>
</dbReference>
<evidence type="ECO:0000256" key="1">
    <source>
        <dbReference type="SAM" id="MobiDB-lite"/>
    </source>
</evidence>
<dbReference type="InterPro" id="IPR005135">
    <property type="entry name" value="Endo/exonuclease/phosphatase"/>
</dbReference>
<feature type="compositionally biased region" description="Pro residues" evidence="1">
    <location>
        <begin position="201"/>
        <end position="213"/>
    </location>
</feature>
<dbReference type="InterPro" id="IPR036415">
    <property type="entry name" value="Lamin_tail_dom_sf"/>
</dbReference>
<feature type="region of interest" description="Disordered" evidence="1">
    <location>
        <begin position="164"/>
        <end position="213"/>
    </location>
</feature>
<comment type="caution">
    <text evidence="5">The sequence shown here is derived from an EMBL/GenBank/DDBJ whole genome shotgun (WGS) entry which is preliminary data.</text>
</comment>
<dbReference type="InterPro" id="IPR008160">
    <property type="entry name" value="Collagen"/>
</dbReference>
<dbReference type="Proteomes" id="UP000581408">
    <property type="component" value="Unassembled WGS sequence"/>
</dbReference>
<feature type="region of interest" description="Disordered" evidence="1">
    <location>
        <begin position="943"/>
        <end position="1211"/>
    </location>
</feature>
<dbReference type="PANTHER" id="PTHR42834">
    <property type="entry name" value="ENDONUCLEASE/EXONUCLEASE/PHOSPHATASE FAMILY PROTEIN (AFU_ORTHOLOGUE AFUA_3G09210)"/>
    <property type="match status" value="1"/>
</dbReference>
<dbReference type="NCBIfam" id="NF033681">
    <property type="entry name" value="ExeM_NucH_DNase"/>
    <property type="match status" value="1"/>
</dbReference>
<feature type="compositionally biased region" description="Low complexity" evidence="1">
    <location>
        <begin position="1125"/>
        <end position="1144"/>
    </location>
</feature>
<dbReference type="InterPro" id="IPR059115">
    <property type="entry name" value="Rib"/>
</dbReference>
<feature type="compositionally biased region" description="Basic and acidic residues" evidence="1">
    <location>
        <begin position="1186"/>
        <end position="1201"/>
    </location>
</feature>
<dbReference type="Gene3D" id="2.60.40.1260">
    <property type="entry name" value="Lamin Tail domain"/>
    <property type="match status" value="1"/>
</dbReference>
<keyword evidence="2" id="KW-0472">Membrane</keyword>
<feature type="compositionally biased region" description="Low complexity" evidence="1">
    <location>
        <begin position="1107"/>
        <end position="1117"/>
    </location>
</feature>
<dbReference type="PROSITE" id="PS51841">
    <property type="entry name" value="LTD"/>
    <property type="match status" value="1"/>
</dbReference>
<evidence type="ECO:0000313" key="6">
    <source>
        <dbReference type="Proteomes" id="UP000581408"/>
    </source>
</evidence>
<dbReference type="Gene3D" id="3.60.10.10">
    <property type="entry name" value="Endonuclease/exonuclease/phosphatase"/>
    <property type="match status" value="1"/>
</dbReference>
<evidence type="ECO:0000256" key="2">
    <source>
        <dbReference type="SAM" id="Phobius"/>
    </source>
</evidence>
<dbReference type="Pfam" id="PF08428">
    <property type="entry name" value="Rib"/>
    <property type="match status" value="1"/>
</dbReference>
<dbReference type="InterPro" id="IPR012706">
    <property type="entry name" value="Rib_alpha_Esp_rpt"/>
</dbReference>
<evidence type="ECO:0000313" key="5">
    <source>
        <dbReference type="EMBL" id="MBA1835569.1"/>
    </source>
</evidence>
<sequence length="1407" mass="144083">MSTPRKSLGAAFAIALAAGTVSVVAPTASAAPDGSNVVINEVYGGGGNKGAAYNKDFVELYNPTSKPIDLTGWKMEQYSAKGNLGTAVTLAGTIPAQGYFLISGAGGDQGNALPNADAEAGFNFSGTEATAKLIDANGSIADLLGWGGAAEFEKATAAKTTNGTSVQRKTVGVDSDNNANDFIVAEPTPKNSGDAGGTPVAPVPTDPDPAPQPQPDAITPIADIQGTGAASPLVGQTVATEGVVTAVYDEGGKKGFFLQTAGTGAVKNPGDASDGIFIYMGTRTDYPMRGDSLRVSGKVSEYFNQTQITASAIEKLTEALPAPKAVEIDTLPAGDDAREPYEGMLVRPKGPYTVTNNYTLNNTGDLGLAPGTLAHRTPTDVVAPGAPANELQAKQDAEVVYLDDGRTANYFRTDKNTPLPYLVTSDKGIKSIRTGDQVQFQTDVVVDYSFDQWRFQPLQPVTGKNAAEELPISWEDSRAGAYNDIDNVAGDYSIGFFNVLNYFSTLGRDVSGCNAYNDMYGTPVAANNCTVRGAFSQDAFQDQQAKIVTAINKLDANVLGLSEIENTATVTGDVAKRDEALQNLVDALNEKEPGKWDLVKSPQNLGSDEDFIRVGFIYQPAKVKPVGESIIFDDAAFTRTARQPLAQEFDTVGNDQDKNFVAVVNHFKSKGSVAKDDADTGDGQGNNANVRKAQSEALLKHLGAQTKWADLPTFLVGDFNAYTKEDAITTLVDGGFTLVESEKGFDQASYQFDGQLGTLDHVLANAAAMEMVKDSVVWNINGDESAAFEYSRRKYNVQDFFGEGADPLYGHGNPFRSSDHDPVKVGFSAALDEKDAKKFTPEADEAVTVTQGDALPEAITAIKDADTLPEGTKFEWTKPADTATVGDGQEGEITVTYPDNSTDTVKIVVHVKPKAEEEKPRFIVKAEIKDGDLVVTYDNGETENLGKVTGEDGAAGADGPKGDTGARGPKGDTGAQGPKGDKGDTGAQGPAGKDGKDGADGKDGQQGPKGDTGAQGPKGDKGDTGAQGPAGKDGKDGADGKDGQQGPKGDTGAQGPKGDTGAQGPKGDKGGTGAQGPKGDKGDTGAQGPAGKDGKDGQQGPKGDKGAQGPKGDQGPAGKDGKDGQQGPKGDTGAQGPKGDQGPAGKDGKDGQQGPKGDKGAQGPAGKDGKDGQQGPKGDKGAQGPKGDKGDQGPAGKDGKDGANGTNGRGVTAFVVNDEGHLIVTYSDGETADLGKVTGENGAGGEQGPKGDTGAAGADGADGKDGRGIVNLEVDEDGELIATYTDGETQNLGRVTGADGKDGKDGVNAPAPAGEGSSVSDRCLPSVGIIALPLLALIPLGLAATMDIPALTPVKEQINAVGAAMQNQLPMSPEMLQVAGGVAGTALAIAAIATLATLCSTEGGSSK</sequence>
<keyword evidence="3" id="KW-0732">Signal</keyword>
<keyword evidence="2" id="KW-1133">Transmembrane helix</keyword>
<evidence type="ECO:0000259" key="4">
    <source>
        <dbReference type="PROSITE" id="PS51841"/>
    </source>
</evidence>
<dbReference type="NCBIfam" id="TIGR02331">
    <property type="entry name" value="rib_alpha"/>
    <property type="match status" value="1"/>
</dbReference>
<dbReference type="SUPFAM" id="SSF74853">
    <property type="entry name" value="Lamin A/C globular tail domain"/>
    <property type="match status" value="1"/>
</dbReference>
<dbReference type="InterPro" id="IPR036691">
    <property type="entry name" value="Endo/exonu/phosph_ase_sf"/>
</dbReference>
<dbReference type="Pfam" id="PF03372">
    <property type="entry name" value="Exo_endo_phos"/>
    <property type="match status" value="1"/>
</dbReference>
<keyword evidence="5" id="KW-0255">Endonuclease</keyword>
<feature type="compositionally biased region" description="Basic and acidic residues" evidence="1">
    <location>
        <begin position="993"/>
        <end position="1003"/>
    </location>
</feature>
<keyword evidence="5" id="KW-0378">Hydrolase</keyword>
<feature type="signal peptide" evidence="3">
    <location>
        <begin position="1"/>
        <end position="30"/>
    </location>
</feature>